<sequence length="38" mass="4030">GPAGQPEDTTTLYLVMQGRPESAFIAEPPTTVKKGGKR</sequence>
<name>A0A403QQC9_SALET</name>
<comment type="caution">
    <text evidence="1">The sequence shown here is derived from an EMBL/GenBank/DDBJ whole genome shotgun (WGS) entry which is preliminary data.</text>
</comment>
<accession>A0A403QQC9</accession>
<gene>
    <name evidence="1" type="ORF">D7N80_28360</name>
</gene>
<evidence type="ECO:0000313" key="1">
    <source>
        <dbReference type="EMBL" id="MML57072.1"/>
    </source>
</evidence>
<dbReference type="AlphaFoldDB" id="A0A403QQC9"/>
<reference evidence="1" key="1">
    <citation type="submission" date="2018-09" db="EMBL/GenBank/DDBJ databases">
        <authorList>
            <person name="Ashton P.M."/>
            <person name="Dallman T."/>
            <person name="Nair S."/>
            <person name="De Pinna E."/>
            <person name="Peters T."/>
            <person name="Grant K."/>
        </authorList>
    </citation>
    <scope>NUCLEOTIDE SEQUENCE [LARGE SCALE GENOMIC DNA]</scope>
    <source>
        <strain evidence="1">598938</strain>
    </source>
</reference>
<dbReference type="Proteomes" id="UP000885348">
    <property type="component" value="Unassembled WGS sequence"/>
</dbReference>
<protein>
    <submittedName>
        <fullName evidence="1">DUF3438 family protein</fullName>
    </submittedName>
</protein>
<feature type="non-terminal residue" evidence="1">
    <location>
        <position position="1"/>
    </location>
</feature>
<dbReference type="EMBL" id="RVVJ01000121">
    <property type="protein sequence ID" value="MML57072.1"/>
    <property type="molecule type" value="Genomic_DNA"/>
</dbReference>
<organism evidence="1">
    <name type="scientific">Salmonella enterica I</name>
    <dbReference type="NCBI Taxonomy" id="59201"/>
    <lineage>
        <taxon>Bacteria</taxon>
        <taxon>Pseudomonadati</taxon>
        <taxon>Pseudomonadota</taxon>
        <taxon>Gammaproteobacteria</taxon>
        <taxon>Enterobacterales</taxon>
        <taxon>Enterobacteriaceae</taxon>
        <taxon>Salmonella</taxon>
    </lineage>
</organism>
<proteinExistence type="predicted"/>